<evidence type="ECO:0000259" key="2">
    <source>
        <dbReference type="Pfam" id="PF20590"/>
    </source>
</evidence>
<sequence length="393" mass="43368">MSQQLISRSPDLSRLRADGYNIETEGAFLIVRDVPYLGPRRRIVSGTLVKALTLSGDIADYQNDHTIFLAGPTPHDSMGNRLDRVINASSQRELLPGVVVHHLLSNKPAGGFADYYDLVTTYIAVLSKHAAAFDETVTAQTFPVVVPDHEDHNPFVYLDTASARAGITAINAKVEGHRVAIVGLGGTGAYVLDLVSKSPVSQIHLYDGDRLMQHNAFRYPGAVPLDVIAAKVLKVDYFSDHYTTFRRGITPHPVFVDESNIGELFDMDFVFVAIDDNPSRAMIAERLEGADVAFIDVGMGIYLTSGRIGAQLRTTSSLPGHREHLWDNRKRLPITDGADDLYQQNIQIADLNAMNAALAVNRWKRYLGVYADLSGDHHHLYVTDSNDIVNEDF</sequence>
<evidence type="ECO:0000313" key="3">
    <source>
        <dbReference type="EMBL" id="OJZ68813.1"/>
    </source>
</evidence>
<feature type="domain" description="DUF6791" evidence="2">
    <location>
        <begin position="10"/>
        <end position="160"/>
    </location>
</feature>
<dbReference type="CDD" id="cd01483">
    <property type="entry name" value="E1_enzyme_family"/>
    <property type="match status" value="1"/>
</dbReference>
<dbReference type="GO" id="GO:0008641">
    <property type="term" value="F:ubiquitin-like modifier activating enzyme activity"/>
    <property type="evidence" value="ECO:0007669"/>
    <property type="project" value="InterPro"/>
</dbReference>
<dbReference type="STRING" id="53378.BRW65_24705"/>
<evidence type="ECO:0000313" key="4">
    <source>
        <dbReference type="Proteomes" id="UP000186438"/>
    </source>
</evidence>
<dbReference type="Pfam" id="PF20590">
    <property type="entry name" value="DUF6791"/>
    <property type="match status" value="1"/>
</dbReference>
<proteinExistence type="predicted"/>
<dbReference type="SUPFAM" id="SSF69572">
    <property type="entry name" value="Activating enzymes of the ubiquitin-like proteins"/>
    <property type="match status" value="1"/>
</dbReference>
<accession>A0A1Q4HMR5</accession>
<dbReference type="Proteomes" id="UP000186438">
    <property type="component" value="Unassembled WGS sequence"/>
</dbReference>
<dbReference type="NCBIfam" id="NF004804">
    <property type="entry name" value="PRK06153.1-3"/>
    <property type="match status" value="1"/>
</dbReference>
<evidence type="ECO:0000259" key="1">
    <source>
        <dbReference type="Pfam" id="PF00899"/>
    </source>
</evidence>
<dbReference type="InterPro" id="IPR046741">
    <property type="entry name" value="DUF6791"/>
</dbReference>
<organism evidence="3 4">
    <name type="scientific">Mycobacterium paraffinicum</name>
    <dbReference type="NCBI Taxonomy" id="53378"/>
    <lineage>
        <taxon>Bacteria</taxon>
        <taxon>Bacillati</taxon>
        <taxon>Actinomycetota</taxon>
        <taxon>Actinomycetes</taxon>
        <taxon>Mycobacteriales</taxon>
        <taxon>Mycobacteriaceae</taxon>
        <taxon>Mycobacterium</taxon>
    </lineage>
</organism>
<dbReference type="EMBL" id="MPNT01000033">
    <property type="protein sequence ID" value="OJZ68813.1"/>
    <property type="molecule type" value="Genomic_DNA"/>
</dbReference>
<dbReference type="Pfam" id="PF00899">
    <property type="entry name" value="ThiF"/>
    <property type="match status" value="1"/>
</dbReference>
<feature type="domain" description="THIF-type NAD/FAD binding fold" evidence="1">
    <location>
        <begin position="173"/>
        <end position="296"/>
    </location>
</feature>
<name>A0A1Q4HMR5_9MYCO</name>
<dbReference type="InterPro" id="IPR000594">
    <property type="entry name" value="ThiF_NAD_FAD-bd"/>
</dbReference>
<protein>
    <submittedName>
        <fullName evidence="3">Uncharacterized protein</fullName>
    </submittedName>
</protein>
<dbReference type="AlphaFoldDB" id="A0A1Q4HMR5"/>
<reference evidence="3 4" key="1">
    <citation type="submission" date="2016-11" db="EMBL/GenBank/DDBJ databases">
        <title>Genome sequences of unsequenced Mycobacteria.</title>
        <authorList>
            <person name="Greninger A.L."/>
            <person name="Fang F."/>
            <person name="Jerome K.R."/>
        </authorList>
    </citation>
    <scope>NUCLEOTIDE SEQUENCE [LARGE SCALE GENOMIC DNA]</scope>
    <source>
        <strain evidence="3 4">M11</strain>
    </source>
</reference>
<comment type="caution">
    <text evidence="3">The sequence shown here is derived from an EMBL/GenBank/DDBJ whole genome shotgun (WGS) entry which is preliminary data.</text>
</comment>
<dbReference type="RefSeq" id="WP_073879279.1">
    <property type="nucleotide sequence ID" value="NZ_MPNT01000033.1"/>
</dbReference>
<gene>
    <name evidence="3" type="ORF">BRW65_24705</name>
</gene>
<keyword evidence="4" id="KW-1185">Reference proteome</keyword>
<dbReference type="NCBIfam" id="NF004805">
    <property type="entry name" value="PRK06153.1-4"/>
    <property type="match status" value="1"/>
</dbReference>
<dbReference type="Gene3D" id="3.40.50.720">
    <property type="entry name" value="NAD(P)-binding Rossmann-like Domain"/>
    <property type="match status" value="1"/>
</dbReference>
<dbReference type="InterPro" id="IPR035985">
    <property type="entry name" value="Ubiquitin-activating_enz"/>
</dbReference>